<dbReference type="AlphaFoldDB" id="A0A6I3M9Q6"/>
<dbReference type="OrthoDB" id="3827359at2"/>
<evidence type="ECO:0000313" key="1">
    <source>
        <dbReference type="EMBL" id="MTH68862.1"/>
    </source>
</evidence>
<evidence type="ECO:0000313" key="2">
    <source>
        <dbReference type="Proteomes" id="UP000433071"/>
    </source>
</evidence>
<sequence>MRWDRLFDDLETQLDHDRREEERALAIESERARVGRLGLRERIAAMSGADGGAVRLELVDATSVQLRPTAFGRDWIGGVGGGPPGAQCLVPVSAIAAVAASRRQVEESLAPQAAPSGLVERIGLAFALRDLGRRRAGVEVRTLDGRVHGTIDRVASDHLDLALHEPGAPRREREVRGYRLVPFARITAVVTTDAR</sequence>
<gene>
    <name evidence="1" type="ORF">GJ743_10815</name>
</gene>
<reference evidence="1 2" key="1">
    <citation type="submission" date="2019-11" db="EMBL/GenBank/DDBJ databases">
        <title>Agromyces kandeliae sp. nov., isolated from mangrove soil.</title>
        <authorList>
            <person name="Wang R."/>
        </authorList>
    </citation>
    <scope>NUCLEOTIDE SEQUENCE [LARGE SCALE GENOMIC DNA]</scope>
    <source>
        <strain evidence="1 2">JCM 11433</strain>
    </source>
</reference>
<protein>
    <submittedName>
        <fullName evidence="1">Uncharacterized protein</fullName>
    </submittedName>
</protein>
<dbReference type="EMBL" id="WMLB01000023">
    <property type="protein sequence ID" value="MTH68862.1"/>
    <property type="molecule type" value="Genomic_DNA"/>
</dbReference>
<proteinExistence type="predicted"/>
<name>A0A6I3M9Q6_9MICO</name>
<dbReference type="Proteomes" id="UP000433071">
    <property type="component" value="Unassembled WGS sequence"/>
</dbReference>
<organism evidence="1 2">
    <name type="scientific">Agromyces bracchium</name>
    <dbReference type="NCBI Taxonomy" id="88376"/>
    <lineage>
        <taxon>Bacteria</taxon>
        <taxon>Bacillati</taxon>
        <taxon>Actinomycetota</taxon>
        <taxon>Actinomycetes</taxon>
        <taxon>Micrococcales</taxon>
        <taxon>Microbacteriaceae</taxon>
        <taxon>Agromyces</taxon>
    </lineage>
</organism>
<comment type="caution">
    <text evidence="1">The sequence shown here is derived from an EMBL/GenBank/DDBJ whole genome shotgun (WGS) entry which is preliminary data.</text>
</comment>
<keyword evidence="2" id="KW-1185">Reference proteome</keyword>
<accession>A0A6I3M9Q6</accession>
<dbReference type="RefSeq" id="WP_155051914.1">
    <property type="nucleotide sequence ID" value="NZ_BAAAIB010000002.1"/>
</dbReference>